<protein>
    <submittedName>
        <fullName evidence="1">Uncharacterized protein</fullName>
    </submittedName>
</protein>
<sequence length="112" mass="12317">MGNTILAVLDDIDAGLKADLATRSNAISSAIRPRGGVTCDMRIVRSLILLWSGQNAALAGGSDEVRQWIMDQLPEITERLERIEARMEHAIDDNERDAARQIMLFAVNGNAR</sequence>
<dbReference type="Proteomes" id="UP000007127">
    <property type="component" value="Chromosome"/>
</dbReference>
<dbReference type="EMBL" id="CP004388">
    <property type="protein sequence ID" value="AJD51688.1"/>
    <property type="molecule type" value="Genomic_DNA"/>
</dbReference>
<evidence type="ECO:0000313" key="1">
    <source>
        <dbReference type="EMBL" id="AJD51688.1"/>
    </source>
</evidence>
<evidence type="ECO:0000313" key="2">
    <source>
        <dbReference type="Proteomes" id="UP000007127"/>
    </source>
</evidence>
<dbReference type="RefSeq" id="WP_007091656.1">
    <property type="nucleotide sequence ID" value="NZ_CP004388.1"/>
</dbReference>
<dbReference type="AlphaFoldDB" id="A0AB72UCA0"/>
<reference evidence="1 2" key="1">
    <citation type="journal article" date="2012" name="J. Bacteriol.">
        <title>Genome sequence of Thalassospira xiamenensis type strain M-5.</title>
        <authorList>
            <person name="Lai Q."/>
            <person name="Shao Z."/>
        </authorList>
    </citation>
    <scope>NUCLEOTIDE SEQUENCE [LARGE SCALE GENOMIC DNA]</scope>
    <source>
        <strain evidence="1 2">M-5</strain>
    </source>
</reference>
<dbReference type="KEGG" id="txi:TH3_07840"/>
<organism evidence="1 2">
    <name type="scientific">Thalassospira xiamenensis M-5 = DSM 17429</name>
    <dbReference type="NCBI Taxonomy" id="1123366"/>
    <lineage>
        <taxon>Bacteria</taxon>
        <taxon>Pseudomonadati</taxon>
        <taxon>Pseudomonadota</taxon>
        <taxon>Alphaproteobacteria</taxon>
        <taxon>Rhodospirillales</taxon>
        <taxon>Thalassospiraceae</taxon>
        <taxon>Thalassospira</taxon>
    </lineage>
</organism>
<accession>A0AB72UCA0</accession>
<dbReference type="GeneID" id="31927244"/>
<gene>
    <name evidence="1" type="ORF">TH3_07840</name>
</gene>
<proteinExistence type="predicted"/>
<name>A0AB72UCA0_9PROT</name>